<accession>A0AAU9RVG1</accession>
<protein>
    <submittedName>
        <fullName evidence="2">Uncharacterized protein</fullName>
    </submittedName>
</protein>
<name>A0AAU9RVG1_THLAR</name>
<dbReference type="AlphaFoldDB" id="A0AAU9RVG1"/>
<reference evidence="2 3" key="1">
    <citation type="submission" date="2022-03" db="EMBL/GenBank/DDBJ databases">
        <authorList>
            <person name="Nunn A."/>
            <person name="Chopra R."/>
            <person name="Nunn A."/>
            <person name="Contreras Garrido A."/>
        </authorList>
    </citation>
    <scope>NUCLEOTIDE SEQUENCE [LARGE SCALE GENOMIC DNA]</scope>
</reference>
<keyword evidence="3" id="KW-1185">Reference proteome</keyword>
<evidence type="ECO:0000313" key="2">
    <source>
        <dbReference type="EMBL" id="CAH2052228.1"/>
    </source>
</evidence>
<feature type="compositionally biased region" description="Acidic residues" evidence="1">
    <location>
        <begin position="42"/>
        <end position="54"/>
    </location>
</feature>
<proteinExistence type="predicted"/>
<evidence type="ECO:0000256" key="1">
    <source>
        <dbReference type="SAM" id="MobiDB-lite"/>
    </source>
</evidence>
<dbReference type="Proteomes" id="UP000836841">
    <property type="component" value="Chromosome 3"/>
</dbReference>
<sequence>MDSTKLSELKAFIDQCTLPFSLHLRLGANEEHKDTEARSFVVEEESDGDMEETEEPKPKVEEAIVEFDIELEGDTVEPDNDLPQKDASVEVTDENCEAAQEALIRDNRKTDAAAEIIFSGKARPGLTETNVNVDEVNQKDRHEMSDEQFVNQVKMLVDEGSKEFGFSAKNEVINGKARVIGFLLLLDFELLTGRGLSKGTTFLDFLCSASDAFK</sequence>
<dbReference type="EMBL" id="OU466859">
    <property type="protein sequence ID" value="CAH2052228.1"/>
    <property type="molecule type" value="Genomic_DNA"/>
</dbReference>
<organism evidence="2 3">
    <name type="scientific">Thlaspi arvense</name>
    <name type="common">Field penny-cress</name>
    <dbReference type="NCBI Taxonomy" id="13288"/>
    <lineage>
        <taxon>Eukaryota</taxon>
        <taxon>Viridiplantae</taxon>
        <taxon>Streptophyta</taxon>
        <taxon>Embryophyta</taxon>
        <taxon>Tracheophyta</taxon>
        <taxon>Spermatophyta</taxon>
        <taxon>Magnoliopsida</taxon>
        <taxon>eudicotyledons</taxon>
        <taxon>Gunneridae</taxon>
        <taxon>Pentapetalae</taxon>
        <taxon>rosids</taxon>
        <taxon>malvids</taxon>
        <taxon>Brassicales</taxon>
        <taxon>Brassicaceae</taxon>
        <taxon>Thlaspideae</taxon>
        <taxon>Thlaspi</taxon>
    </lineage>
</organism>
<dbReference type="PANTHER" id="PTHR43456">
    <property type="entry name" value="RIESKE (2FE-2S) DOMAIN-CONTAINING PROTEIN"/>
    <property type="match status" value="1"/>
</dbReference>
<evidence type="ECO:0000313" key="3">
    <source>
        <dbReference type="Proteomes" id="UP000836841"/>
    </source>
</evidence>
<dbReference type="PANTHER" id="PTHR43456:SF2">
    <property type="entry name" value="RIESKE (2FE-2S) DOMAIN-CONTAINING PROTEIN"/>
    <property type="match status" value="1"/>
</dbReference>
<gene>
    <name evidence="2" type="ORF">TAV2_LOCUS11706</name>
</gene>
<feature type="region of interest" description="Disordered" evidence="1">
    <location>
        <begin position="30"/>
        <end position="59"/>
    </location>
</feature>